<accession>A0AAW1DBC8</accession>
<keyword evidence="3" id="KW-1185">Reference proteome</keyword>
<keyword evidence="1" id="KW-1133">Transmembrane helix</keyword>
<evidence type="ECO:0000256" key="1">
    <source>
        <dbReference type="SAM" id="Phobius"/>
    </source>
</evidence>
<evidence type="ECO:0000313" key="2">
    <source>
        <dbReference type="EMBL" id="KAK9508081.1"/>
    </source>
</evidence>
<keyword evidence="1" id="KW-0472">Membrane</keyword>
<sequence>MMSGTAMFPDYLFTRMAPEGQDNRSTCRKWMSDNVFLFCTLFGVTAGIVLGKYNIIILLYF</sequence>
<name>A0AAW1DBC8_9HEMI</name>
<dbReference type="EMBL" id="JAPXFL010000004">
    <property type="protein sequence ID" value="KAK9508081.1"/>
    <property type="molecule type" value="Genomic_DNA"/>
</dbReference>
<dbReference type="Proteomes" id="UP001461498">
    <property type="component" value="Unassembled WGS sequence"/>
</dbReference>
<feature type="transmembrane region" description="Helical" evidence="1">
    <location>
        <begin position="35"/>
        <end position="60"/>
    </location>
</feature>
<evidence type="ECO:0000313" key="3">
    <source>
        <dbReference type="Proteomes" id="UP001461498"/>
    </source>
</evidence>
<organism evidence="2 3">
    <name type="scientific">Rhynocoris fuscipes</name>
    <dbReference type="NCBI Taxonomy" id="488301"/>
    <lineage>
        <taxon>Eukaryota</taxon>
        <taxon>Metazoa</taxon>
        <taxon>Ecdysozoa</taxon>
        <taxon>Arthropoda</taxon>
        <taxon>Hexapoda</taxon>
        <taxon>Insecta</taxon>
        <taxon>Pterygota</taxon>
        <taxon>Neoptera</taxon>
        <taxon>Paraneoptera</taxon>
        <taxon>Hemiptera</taxon>
        <taxon>Heteroptera</taxon>
        <taxon>Panheteroptera</taxon>
        <taxon>Cimicomorpha</taxon>
        <taxon>Reduviidae</taxon>
        <taxon>Harpactorinae</taxon>
        <taxon>Harpactorini</taxon>
        <taxon>Rhynocoris</taxon>
    </lineage>
</organism>
<comment type="caution">
    <text evidence="2">The sequence shown here is derived from an EMBL/GenBank/DDBJ whole genome shotgun (WGS) entry which is preliminary data.</text>
</comment>
<protein>
    <submittedName>
        <fullName evidence="2">Uncharacterized protein</fullName>
    </submittedName>
</protein>
<dbReference type="AlphaFoldDB" id="A0AAW1DBC8"/>
<proteinExistence type="predicted"/>
<gene>
    <name evidence="2" type="ORF">O3M35_007823</name>
</gene>
<reference evidence="2 3" key="1">
    <citation type="submission" date="2022-12" db="EMBL/GenBank/DDBJ databases">
        <title>Chromosome-level genome assembly of true bugs.</title>
        <authorList>
            <person name="Ma L."/>
            <person name="Li H."/>
        </authorList>
    </citation>
    <scope>NUCLEOTIDE SEQUENCE [LARGE SCALE GENOMIC DNA]</scope>
    <source>
        <strain evidence="2">Lab_2022b</strain>
    </source>
</reference>
<keyword evidence="1" id="KW-0812">Transmembrane</keyword>